<dbReference type="AlphaFoldDB" id="A0A7R9GTJ8"/>
<feature type="repeat" description="FG-GAP" evidence="12">
    <location>
        <begin position="230"/>
        <end position="289"/>
    </location>
</feature>
<dbReference type="Gene3D" id="2.60.40.1460">
    <property type="entry name" value="Integrin domains. Chain A, domain 2"/>
    <property type="match status" value="1"/>
</dbReference>
<sequence length="1014" mass="113486">MALKSVKHIFYGSILILLTVCDYNTGFNLDTKFPVIFEDPQHNRSGSRLSYFGFSVILQQRGVNMYRVLIGAPRGNSSLGNQRNIPEPGLVFTCSLERPYRQCEEQELDPTGNERSPPYGSIYFDHKDGAWIGGSMDIQTPENGGRIAACGHRWINVFNQDYLMIGVCYILPPDTSTVVDKLLPLVEPGYQVNSGRFFGKYVLYYVSSAPRAADYKGMVMVFEIASNGLKFKTKKEGTIIGEYFGASLAVADITGDGLDDLIVGAPIFSKHYEEGRIYIFHGSTKGEFKNPIVGETIDGYSPGGRFGSAIASLGDLDQDGFDDIVVGAPYEKDHGAIYIYNGRPLGLTPKYSQRILAEEVHSVLRGFGISFSRPTDIDDNKYNGRCSSWLLLIRTRGGAAIKASDQSGNVTHNVAVGSFLSGHAVVLRSRPVISLGMSLTSTTTKLQREDQSFNVTVCMWYKGVNILADKVDVTRTLIIDRNFKRGYVSSPDKISDKLAVYVKKISVGKMISCENITVHLDQTKTQRSLDAFEMSMNCTLSYMEVPGSPIIVSSTVQGEDHFDRKLPVLHRHYGEREESLTVPYAFDCGEDDVCHSDLSLVCFLVGVGMNGAAYVIGSSDSLELVIHVTNKEEPAYVTEVTVVLLRPLQLTNLLARCHETRNVSTTVTCRLDDPLRASNNHSELRLTLDTRDVTNTIQNLHINVTVSTKSVETKLDDNSQNLIVPLLTEADITITGTSQDVEYNYFKKQSDSTVFIFHHIYEGYQYDTELIYNSDIKFDKQESSLDVSSFSDVDSLVAERTKRWTQDYRERSHTIVTKNEEANKGTDSSQCVDLQSVETNLPPCNRTFFLNCSSSYVKYASIKFKTERLTWAQTSARFTLRLELDLAKLENFIGMKDIVYLSTQGQVKITQPENYNSSLNTRPDWVQVSTMFRINEPRKVAKYIIALSIIAGILLVLFIVTGLIKAGFFKREKKEELKQLMSTEAADEFNYRETMAEHKGATKYDVQESDDEVN</sequence>
<feature type="domain" description="Integrin alpha second immunoglobulin-like" evidence="14">
    <location>
        <begin position="588"/>
        <end position="723"/>
    </location>
</feature>
<dbReference type="GO" id="GO:0007157">
    <property type="term" value="P:heterophilic cell-cell adhesion via plasma membrane cell adhesion molecules"/>
    <property type="evidence" value="ECO:0007669"/>
    <property type="project" value="UniProtKB-ARBA"/>
</dbReference>
<keyword evidence="4 13" id="KW-0732">Signal</keyword>
<dbReference type="PRINTS" id="PR01185">
    <property type="entry name" value="INTEGRINA"/>
</dbReference>
<dbReference type="GO" id="GO:0008305">
    <property type="term" value="C:integrin complex"/>
    <property type="evidence" value="ECO:0007669"/>
    <property type="project" value="InterPro"/>
</dbReference>
<reference evidence="15" key="1">
    <citation type="submission" date="2020-11" db="EMBL/GenBank/DDBJ databases">
        <authorList>
            <person name="Tran Van P."/>
        </authorList>
    </citation>
    <scope>NUCLEOTIDE SEQUENCE</scope>
</reference>
<name>A0A7R9GTJ8_TIMPO</name>
<dbReference type="GO" id="GO:0009897">
    <property type="term" value="C:external side of plasma membrane"/>
    <property type="evidence" value="ECO:0007669"/>
    <property type="project" value="TreeGrafter"/>
</dbReference>
<dbReference type="GO" id="GO:0005178">
    <property type="term" value="F:integrin binding"/>
    <property type="evidence" value="ECO:0007669"/>
    <property type="project" value="TreeGrafter"/>
</dbReference>
<feature type="chain" id="PRO_5031609574" description="Integrin alpha second immunoglobulin-like domain-containing protein" evidence="13">
    <location>
        <begin position="27"/>
        <end position="1014"/>
    </location>
</feature>
<dbReference type="InterPro" id="IPR028994">
    <property type="entry name" value="Integrin_alpha_N"/>
</dbReference>
<feature type="repeat" description="FG-GAP" evidence="12">
    <location>
        <begin position="292"/>
        <end position="349"/>
    </location>
</feature>
<comment type="subcellular location">
    <subcellularLocation>
        <location evidence="1 13">Membrane</location>
        <topology evidence="1 13">Single-pass type I membrane protein</topology>
    </subcellularLocation>
</comment>
<dbReference type="Pfam" id="PF01839">
    <property type="entry name" value="FG-GAP"/>
    <property type="match status" value="2"/>
</dbReference>
<evidence type="ECO:0000259" key="14">
    <source>
        <dbReference type="Pfam" id="PF20805"/>
    </source>
</evidence>
<keyword evidence="10 13" id="KW-0675">Receptor</keyword>
<dbReference type="Gene3D" id="2.130.10.130">
    <property type="entry name" value="Integrin alpha, N-terminal"/>
    <property type="match status" value="2"/>
</dbReference>
<dbReference type="InterPro" id="IPR000413">
    <property type="entry name" value="Integrin_alpha"/>
</dbReference>
<evidence type="ECO:0000256" key="8">
    <source>
        <dbReference type="ARBA" id="ARBA00023037"/>
    </source>
</evidence>
<gene>
    <name evidence="15" type="ORF">TPSB3V08_LOCUS567</name>
</gene>
<dbReference type="SMART" id="SM00191">
    <property type="entry name" value="Int_alpha"/>
    <property type="match status" value="3"/>
</dbReference>
<evidence type="ECO:0000256" key="2">
    <source>
        <dbReference type="ARBA" id="ARBA00008054"/>
    </source>
</evidence>
<evidence type="ECO:0000256" key="5">
    <source>
        <dbReference type="ARBA" id="ARBA00022737"/>
    </source>
</evidence>
<keyword evidence="6 13" id="KW-0130">Cell adhesion</keyword>
<dbReference type="PANTHER" id="PTHR23220:SF83">
    <property type="entry name" value="INTEGRIN ALPHA-PS3-RELATED"/>
    <property type="match status" value="1"/>
</dbReference>
<evidence type="ECO:0000256" key="7">
    <source>
        <dbReference type="ARBA" id="ARBA00022989"/>
    </source>
</evidence>
<keyword evidence="11" id="KW-0325">Glycoprotein</keyword>
<accession>A0A7R9GTJ8</accession>
<dbReference type="InterPro" id="IPR013517">
    <property type="entry name" value="FG-GAP"/>
</dbReference>
<dbReference type="GO" id="GO:0033627">
    <property type="term" value="P:cell adhesion mediated by integrin"/>
    <property type="evidence" value="ECO:0007669"/>
    <property type="project" value="TreeGrafter"/>
</dbReference>
<keyword evidence="8 13" id="KW-0401">Integrin</keyword>
<proteinExistence type="inferred from homology"/>
<evidence type="ECO:0000313" key="15">
    <source>
        <dbReference type="EMBL" id="CAD7396219.1"/>
    </source>
</evidence>
<dbReference type="PANTHER" id="PTHR23220">
    <property type="entry name" value="INTEGRIN ALPHA"/>
    <property type="match status" value="1"/>
</dbReference>
<evidence type="ECO:0000256" key="11">
    <source>
        <dbReference type="ARBA" id="ARBA00023180"/>
    </source>
</evidence>
<evidence type="ECO:0000256" key="6">
    <source>
        <dbReference type="ARBA" id="ARBA00022889"/>
    </source>
</evidence>
<dbReference type="SUPFAM" id="SSF69318">
    <property type="entry name" value="Integrin alpha N-terminal domain"/>
    <property type="match status" value="1"/>
</dbReference>
<evidence type="ECO:0000256" key="12">
    <source>
        <dbReference type="PROSITE-ProRule" id="PRU00803"/>
    </source>
</evidence>
<dbReference type="InterPro" id="IPR032695">
    <property type="entry name" value="Integrin_dom_sf"/>
</dbReference>
<feature type="signal peptide" evidence="13">
    <location>
        <begin position="1"/>
        <end position="26"/>
    </location>
</feature>
<dbReference type="GO" id="GO:0007229">
    <property type="term" value="P:integrin-mediated signaling pathway"/>
    <property type="evidence" value="ECO:0007669"/>
    <property type="project" value="UniProtKB-KW"/>
</dbReference>
<organism evidence="15">
    <name type="scientific">Timema poppense</name>
    <name type="common">Walking stick</name>
    <dbReference type="NCBI Taxonomy" id="170557"/>
    <lineage>
        <taxon>Eukaryota</taxon>
        <taxon>Metazoa</taxon>
        <taxon>Ecdysozoa</taxon>
        <taxon>Arthropoda</taxon>
        <taxon>Hexapoda</taxon>
        <taxon>Insecta</taxon>
        <taxon>Pterygota</taxon>
        <taxon>Neoptera</taxon>
        <taxon>Polyneoptera</taxon>
        <taxon>Phasmatodea</taxon>
        <taxon>Timematodea</taxon>
        <taxon>Timematoidea</taxon>
        <taxon>Timematidae</taxon>
        <taxon>Timema</taxon>
    </lineage>
</organism>
<dbReference type="Gene3D" id="2.60.40.1510">
    <property type="entry name" value="ntegrin, alpha v. Chain A, domain 3"/>
    <property type="match status" value="1"/>
</dbReference>
<dbReference type="PROSITE" id="PS51470">
    <property type="entry name" value="FG_GAP"/>
    <property type="match status" value="2"/>
</dbReference>
<dbReference type="GO" id="GO:0007160">
    <property type="term" value="P:cell-matrix adhesion"/>
    <property type="evidence" value="ECO:0007669"/>
    <property type="project" value="TreeGrafter"/>
</dbReference>
<protein>
    <recommendedName>
        <fullName evidence="14">Integrin alpha second immunoglobulin-like domain-containing protein</fullName>
    </recommendedName>
</protein>
<keyword evidence="7 13" id="KW-1133">Transmembrane helix</keyword>
<dbReference type="InterPro" id="IPR048285">
    <property type="entry name" value="Integrin_alpha_Ig-like_2"/>
</dbReference>
<evidence type="ECO:0000256" key="4">
    <source>
        <dbReference type="ARBA" id="ARBA00022729"/>
    </source>
</evidence>
<dbReference type="Pfam" id="PF20805">
    <property type="entry name" value="Integrin_A_Ig_2"/>
    <property type="match status" value="1"/>
</dbReference>
<feature type="transmembrane region" description="Helical" evidence="13">
    <location>
        <begin position="943"/>
        <end position="964"/>
    </location>
</feature>
<comment type="similarity">
    <text evidence="2 13">Belongs to the integrin alpha chain family.</text>
</comment>
<evidence type="ECO:0000256" key="10">
    <source>
        <dbReference type="ARBA" id="ARBA00023170"/>
    </source>
</evidence>
<evidence type="ECO:0000256" key="13">
    <source>
        <dbReference type="RuleBase" id="RU003762"/>
    </source>
</evidence>
<dbReference type="InterPro" id="IPR013519">
    <property type="entry name" value="Int_alpha_beta-p"/>
</dbReference>
<evidence type="ECO:0000256" key="9">
    <source>
        <dbReference type="ARBA" id="ARBA00023136"/>
    </source>
</evidence>
<dbReference type="EMBL" id="OD000176">
    <property type="protein sequence ID" value="CAD7396219.1"/>
    <property type="molecule type" value="Genomic_DNA"/>
</dbReference>
<keyword evidence="5" id="KW-0677">Repeat</keyword>
<keyword evidence="3 13" id="KW-0812">Transmembrane</keyword>
<keyword evidence="9 13" id="KW-0472">Membrane</keyword>
<evidence type="ECO:0000256" key="1">
    <source>
        <dbReference type="ARBA" id="ARBA00004479"/>
    </source>
</evidence>
<dbReference type="SUPFAM" id="SSF69179">
    <property type="entry name" value="Integrin domains"/>
    <property type="match status" value="2"/>
</dbReference>
<evidence type="ECO:0000256" key="3">
    <source>
        <dbReference type="ARBA" id="ARBA00022692"/>
    </source>
</evidence>
<dbReference type="Gene3D" id="1.20.5.930">
    <property type="entry name" value="Bicelle-embedded integrin alpha(iib) transmembrane segment"/>
    <property type="match status" value="1"/>
</dbReference>